<proteinExistence type="predicted"/>
<feature type="non-terminal residue" evidence="1">
    <location>
        <position position="1"/>
    </location>
</feature>
<gene>
    <name evidence="1" type="ORF">CR513_59571</name>
</gene>
<dbReference type="OrthoDB" id="841242at2759"/>
<dbReference type="PANTHER" id="PTHR38223:SF1">
    <property type="match status" value="1"/>
</dbReference>
<reference evidence="1" key="1">
    <citation type="submission" date="2018-05" db="EMBL/GenBank/DDBJ databases">
        <title>Draft genome of Mucuna pruriens seed.</title>
        <authorList>
            <person name="Nnadi N.E."/>
            <person name="Vos R."/>
            <person name="Hasami M.H."/>
            <person name="Devisetty U.K."/>
            <person name="Aguiy J.C."/>
        </authorList>
    </citation>
    <scope>NUCLEOTIDE SEQUENCE [LARGE SCALE GENOMIC DNA]</scope>
    <source>
        <strain evidence="1">JCA_2017</strain>
    </source>
</reference>
<evidence type="ECO:0000313" key="2">
    <source>
        <dbReference type="Proteomes" id="UP000257109"/>
    </source>
</evidence>
<name>A0A371E7W6_MUCPR</name>
<comment type="caution">
    <text evidence="1">The sequence shown here is derived from an EMBL/GenBank/DDBJ whole genome shotgun (WGS) entry which is preliminary data.</text>
</comment>
<organism evidence="1 2">
    <name type="scientific">Mucuna pruriens</name>
    <name type="common">Velvet bean</name>
    <name type="synonym">Dolichos pruriens</name>
    <dbReference type="NCBI Taxonomy" id="157652"/>
    <lineage>
        <taxon>Eukaryota</taxon>
        <taxon>Viridiplantae</taxon>
        <taxon>Streptophyta</taxon>
        <taxon>Embryophyta</taxon>
        <taxon>Tracheophyta</taxon>
        <taxon>Spermatophyta</taxon>
        <taxon>Magnoliopsida</taxon>
        <taxon>eudicotyledons</taxon>
        <taxon>Gunneridae</taxon>
        <taxon>Pentapetalae</taxon>
        <taxon>rosids</taxon>
        <taxon>fabids</taxon>
        <taxon>Fabales</taxon>
        <taxon>Fabaceae</taxon>
        <taxon>Papilionoideae</taxon>
        <taxon>50 kb inversion clade</taxon>
        <taxon>NPAAA clade</taxon>
        <taxon>indigoferoid/millettioid clade</taxon>
        <taxon>Phaseoleae</taxon>
        <taxon>Mucuna</taxon>
    </lineage>
</organism>
<dbReference type="Proteomes" id="UP000257109">
    <property type="component" value="Unassembled WGS sequence"/>
</dbReference>
<dbReference type="PANTHER" id="PTHR38223">
    <property type="match status" value="1"/>
</dbReference>
<evidence type="ECO:0000313" key="1">
    <source>
        <dbReference type="EMBL" id="RDX62128.1"/>
    </source>
</evidence>
<protein>
    <submittedName>
        <fullName evidence="1">Uncharacterized protein</fullName>
    </submittedName>
</protein>
<dbReference type="AlphaFoldDB" id="A0A371E7W6"/>
<accession>A0A371E7W6</accession>
<sequence length="100" mass="11316">MAGPQQYNFFPTDFFYPRPQPSAATLETASCKPTVVPLQTPKETQNQKQHRTRMIIVPPPTHALVLKPKRQSLFHKKPSTFSVKPLSWALPLAEEEGDAF</sequence>
<dbReference type="EMBL" id="QJKJ01015671">
    <property type="protein sequence ID" value="RDX62128.1"/>
    <property type="molecule type" value="Genomic_DNA"/>
</dbReference>
<keyword evidence="2" id="KW-1185">Reference proteome</keyword>